<evidence type="ECO:0000313" key="2">
    <source>
        <dbReference type="EMBL" id="GGI04898.1"/>
    </source>
</evidence>
<keyword evidence="1" id="KW-0472">Membrane</keyword>
<gene>
    <name evidence="2" type="ORF">GCM10007368_03460</name>
</gene>
<dbReference type="Proteomes" id="UP000632535">
    <property type="component" value="Unassembled WGS sequence"/>
</dbReference>
<feature type="transmembrane region" description="Helical" evidence="1">
    <location>
        <begin position="12"/>
        <end position="30"/>
    </location>
</feature>
<accession>A0ABQ2B2C4</accession>
<evidence type="ECO:0000313" key="3">
    <source>
        <dbReference type="Proteomes" id="UP000632535"/>
    </source>
</evidence>
<dbReference type="RefSeq" id="WP_188521911.1">
    <property type="nucleotide sequence ID" value="NZ_BMDG01000001.1"/>
</dbReference>
<keyword evidence="1" id="KW-1133">Transmembrane helix</keyword>
<keyword evidence="3" id="KW-1185">Reference proteome</keyword>
<keyword evidence="1" id="KW-0812">Transmembrane</keyword>
<comment type="caution">
    <text evidence="2">The sequence shown here is derived from an EMBL/GenBank/DDBJ whole genome shotgun (WGS) entry which is preliminary data.</text>
</comment>
<name>A0ABQ2B2C4_9MICO</name>
<evidence type="ECO:0008006" key="4">
    <source>
        <dbReference type="Google" id="ProtNLM"/>
    </source>
</evidence>
<protein>
    <recommendedName>
        <fullName evidence="4">DUF3137 domain-containing protein</fullName>
    </recommendedName>
</protein>
<organism evidence="2 3">
    <name type="scientific">Isoptericola cucumis</name>
    <dbReference type="NCBI Taxonomy" id="1776856"/>
    <lineage>
        <taxon>Bacteria</taxon>
        <taxon>Bacillati</taxon>
        <taxon>Actinomycetota</taxon>
        <taxon>Actinomycetes</taxon>
        <taxon>Micrococcales</taxon>
        <taxon>Promicromonosporaceae</taxon>
        <taxon>Isoptericola</taxon>
    </lineage>
</organism>
<reference evidence="3" key="1">
    <citation type="journal article" date="2019" name="Int. J. Syst. Evol. Microbiol.">
        <title>The Global Catalogue of Microorganisms (GCM) 10K type strain sequencing project: providing services to taxonomists for standard genome sequencing and annotation.</title>
        <authorList>
            <consortium name="The Broad Institute Genomics Platform"/>
            <consortium name="The Broad Institute Genome Sequencing Center for Infectious Disease"/>
            <person name="Wu L."/>
            <person name="Ma J."/>
        </authorList>
    </citation>
    <scope>NUCLEOTIDE SEQUENCE [LARGE SCALE GENOMIC DNA]</scope>
    <source>
        <strain evidence="3">CCM 8653</strain>
    </source>
</reference>
<evidence type="ECO:0000256" key="1">
    <source>
        <dbReference type="SAM" id="Phobius"/>
    </source>
</evidence>
<dbReference type="EMBL" id="BMDG01000001">
    <property type="protein sequence ID" value="GGI04898.1"/>
    <property type="molecule type" value="Genomic_DNA"/>
</dbReference>
<sequence length="266" mass="28178">MSRQAARRPGLGILAVPTAVVVVVALLAGLGVVDVWVALALVPVAAVVAGLGYVRGLRRFHQQRAEDVERLVATGRWTSFGGQGEPDVPGGVLSFPKGEPLASTVGHTFGGPVLRTRVDGREVWTLELGVQYRSGGTYSETGAQVSGPTTPAEPYHLVLTHLDGDLGRVEVKASGVGDAVRSDVEVGVPEFDRAFTVRTQSERTAKEWLADGGGADLARQGADALHGGRLRLDGSTLIWWRKGHQDLDLLDDVARLVARAGAFLPR</sequence>
<proteinExistence type="predicted"/>
<feature type="transmembrane region" description="Helical" evidence="1">
    <location>
        <begin position="36"/>
        <end position="54"/>
    </location>
</feature>